<comment type="similarity">
    <text evidence="1">Belongs to the HAD-like hydrolase superfamily. S-2-haloalkanoic acid dehalogenase family.</text>
</comment>
<dbReference type="GO" id="GO:0016791">
    <property type="term" value="F:phosphatase activity"/>
    <property type="evidence" value="ECO:0007669"/>
    <property type="project" value="UniProtKB-ARBA"/>
</dbReference>
<dbReference type="InterPro" id="IPR023214">
    <property type="entry name" value="HAD_sf"/>
</dbReference>
<organism evidence="3 4">
    <name type="scientific">Pseudopithomyces chartarum</name>
    <dbReference type="NCBI Taxonomy" id="1892770"/>
    <lineage>
        <taxon>Eukaryota</taxon>
        <taxon>Fungi</taxon>
        <taxon>Dikarya</taxon>
        <taxon>Ascomycota</taxon>
        <taxon>Pezizomycotina</taxon>
        <taxon>Dothideomycetes</taxon>
        <taxon>Pleosporomycetidae</taxon>
        <taxon>Pleosporales</taxon>
        <taxon>Massarineae</taxon>
        <taxon>Didymosphaeriaceae</taxon>
        <taxon>Pseudopithomyces</taxon>
    </lineage>
</organism>
<dbReference type="EMBL" id="WVTA01000003">
    <property type="protein sequence ID" value="KAK3214663.1"/>
    <property type="molecule type" value="Genomic_DNA"/>
</dbReference>
<dbReference type="InterPro" id="IPR006328">
    <property type="entry name" value="2-HAD"/>
</dbReference>
<dbReference type="SUPFAM" id="SSF56784">
    <property type="entry name" value="HAD-like"/>
    <property type="match status" value="1"/>
</dbReference>
<dbReference type="NCBIfam" id="TIGR01428">
    <property type="entry name" value="HAD_type_II"/>
    <property type="match status" value="1"/>
</dbReference>
<reference evidence="3 4" key="1">
    <citation type="submission" date="2021-02" db="EMBL/GenBank/DDBJ databases">
        <title>Genome assembly of Pseudopithomyces chartarum.</title>
        <authorList>
            <person name="Jauregui R."/>
            <person name="Singh J."/>
            <person name="Voisey C."/>
        </authorList>
    </citation>
    <scope>NUCLEOTIDE SEQUENCE [LARGE SCALE GENOMIC DNA]</scope>
    <source>
        <strain evidence="3 4">AGR01</strain>
    </source>
</reference>
<protein>
    <recommendedName>
        <fullName evidence="5">Haloacid dehalogenase</fullName>
    </recommendedName>
</protein>
<dbReference type="Proteomes" id="UP001280581">
    <property type="component" value="Unassembled WGS sequence"/>
</dbReference>
<dbReference type="InterPro" id="IPR006439">
    <property type="entry name" value="HAD-SF_hydro_IA"/>
</dbReference>
<dbReference type="Gene3D" id="3.40.50.1000">
    <property type="entry name" value="HAD superfamily/HAD-like"/>
    <property type="match status" value="1"/>
</dbReference>
<dbReference type="PANTHER" id="PTHR43316">
    <property type="entry name" value="HYDROLASE, HALOACID DELAHOGENASE-RELATED"/>
    <property type="match status" value="1"/>
</dbReference>
<proteinExistence type="inferred from homology"/>
<keyword evidence="4" id="KW-1185">Reference proteome</keyword>
<evidence type="ECO:0000313" key="4">
    <source>
        <dbReference type="Proteomes" id="UP001280581"/>
    </source>
</evidence>
<dbReference type="NCBIfam" id="TIGR01493">
    <property type="entry name" value="HAD-SF-IA-v2"/>
    <property type="match status" value="1"/>
</dbReference>
<evidence type="ECO:0000256" key="1">
    <source>
        <dbReference type="ARBA" id="ARBA00008106"/>
    </source>
</evidence>
<dbReference type="AlphaFoldDB" id="A0AAN6M2R0"/>
<dbReference type="Pfam" id="PF00702">
    <property type="entry name" value="Hydrolase"/>
    <property type="match status" value="1"/>
</dbReference>
<dbReference type="Gene3D" id="1.10.150.240">
    <property type="entry name" value="Putative phosphatase, domain 2"/>
    <property type="match status" value="1"/>
</dbReference>
<keyword evidence="2" id="KW-0378">Hydrolase</keyword>
<sequence length="236" mass="26547">MPLKAVLFDFMGTCLDWHSSVLDAFPSAIPPKEASSLALRWRQQYFDLNDARVKANQPVELFDVTLARALDIVLSNDFPDLCTHFDHEARHEAVRAFHNQKAWPDVAPALQALQISGLERFVHANGSTRLQLDIVSSAGLGSEFEMLFSSELLGVYMPHKEAYDRVLRLIDAEPEEVVKVAAHAWDLRGARAAGMKTVYVRRWTDDIEEDMEALREEFDVFLDGMDSFPAAIEGLG</sequence>
<evidence type="ECO:0008006" key="5">
    <source>
        <dbReference type="Google" id="ProtNLM"/>
    </source>
</evidence>
<dbReference type="InterPro" id="IPR023198">
    <property type="entry name" value="PGP-like_dom2"/>
</dbReference>
<dbReference type="PANTHER" id="PTHR43316:SF3">
    <property type="entry name" value="HALOACID DEHALOGENASE, TYPE II (AFU_ORTHOLOGUE AFUA_2G07750)-RELATED"/>
    <property type="match status" value="1"/>
</dbReference>
<evidence type="ECO:0000256" key="2">
    <source>
        <dbReference type="ARBA" id="ARBA00022801"/>
    </source>
</evidence>
<evidence type="ECO:0000313" key="3">
    <source>
        <dbReference type="EMBL" id="KAK3214663.1"/>
    </source>
</evidence>
<name>A0AAN6M2R0_9PLEO</name>
<dbReference type="GO" id="GO:0019120">
    <property type="term" value="F:hydrolase activity, acting on acid halide bonds, in C-halide compounds"/>
    <property type="evidence" value="ECO:0007669"/>
    <property type="project" value="InterPro"/>
</dbReference>
<dbReference type="PRINTS" id="PR00413">
    <property type="entry name" value="HADHALOGNASE"/>
</dbReference>
<dbReference type="InterPro" id="IPR036412">
    <property type="entry name" value="HAD-like_sf"/>
</dbReference>
<dbReference type="InterPro" id="IPR051540">
    <property type="entry name" value="S-2-haloacid_dehalogenase"/>
</dbReference>
<gene>
    <name evidence="3" type="ORF">GRF29_19g945555</name>
</gene>
<accession>A0AAN6M2R0</accession>
<comment type="caution">
    <text evidence="3">The sequence shown here is derived from an EMBL/GenBank/DDBJ whole genome shotgun (WGS) entry which is preliminary data.</text>
</comment>